<sequence>MLQGQRLSPTGVRARSSIRSRPPSLSRSGAGTARPSRSTSSPQQRDSGTGSGPPVHTPGSPATSSGRRHLVRRPSLVARIVCPPGGVRALRCSVRIVPYGFRHPRQIISDNDRGPERQD</sequence>
<gene>
    <name evidence="2" type="ORF">NDU88_003873</name>
</gene>
<feature type="region of interest" description="Disordered" evidence="1">
    <location>
        <begin position="1"/>
        <end position="74"/>
    </location>
</feature>
<keyword evidence="3" id="KW-1185">Reference proteome</keyword>
<reference evidence="2" key="1">
    <citation type="journal article" date="2022" name="bioRxiv">
        <title>Sequencing and chromosome-scale assembly of the giantPleurodeles waltlgenome.</title>
        <authorList>
            <person name="Brown T."/>
            <person name="Elewa A."/>
            <person name="Iarovenko S."/>
            <person name="Subramanian E."/>
            <person name="Araus A.J."/>
            <person name="Petzold A."/>
            <person name="Susuki M."/>
            <person name="Suzuki K.-i.T."/>
            <person name="Hayashi T."/>
            <person name="Toyoda A."/>
            <person name="Oliveira C."/>
            <person name="Osipova E."/>
            <person name="Leigh N.D."/>
            <person name="Simon A."/>
            <person name="Yun M.H."/>
        </authorList>
    </citation>
    <scope>NUCLEOTIDE SEQUENCE</scope>
    <source>
        <strain evidence="2">20211129_DDA</strain>
        <tissue evidence="2">Liver</tissue>
    </source>
</reference>
<dbReference type="Proteomes" id="UP001066276">
    <property type="component" value="Chromosome 2_1"/>
</dbReference>
<evidence type="ECO:0000313" key="2">
    <source>
        <dbReference type="EMBL" id="KAJ1200044.1"/>
    </source>
</evidence>
<evidence type="ECO:0000256" key="1">
    <source>
        <dbReference type="SAM" id="MobiDB-lite"/>
    </source>
</evidence>
<dbReference type="AlphaFoldDB" id="A0AAV7VEI5"/>
<comment type="caution">
    <text evidence="2">The sequence shown here is derived from an EMBL/GenBank/DDBJ whole genome shotgun (WGS) entry which is preliminary data.</text>
</comment>
<accession>A0AAV7VEI5</accession>
<protein>
    <submittedName>
        <fullName evidence="2">Uncharacterized protein</fullName>
    </submittedName>
</protein>
<proteinExistence type="predicted"/>
<name>A0AAV7VEI5_PLEWA</name>
<feature type="compositionally biased region" description="Low complexity" evidence="1">
    <location>
        <begin position="13"/>
        <end position="47"/>
    </location>
</feature>
<organism evidence="2 3">
    <name type="scientific">Pleurodeles waltl</name>
    <name type="common">Iberian ribbed newt</name>
    <dbReference type="NCBI Taxonomy" id="8319"/>
    <lineage>
        <taxon>Eukaryota</taxon>
        <taxon>Metazoa</taxon>
        <taxon>Chordata</taxon>
        <taxon>Craniata</taxon>
        <taxon>Vertebrata</taxon>
        <taxon>Euteleostomi</taxon>
        <taxon>Amphibia</taxon>
        <taxon>Batrachia</taxon>
        <taxon>Caudata</taxon>
        <taxon>Salamandroidea</taxon>
        <taxon>Salamandridae</taxon>
        <taxon>Pleurodelinae</taxon>
        <taxon>Pleurodeles</taxon>
    </lineage>
</organism>
<evidence type="ECO:0000313" key="3">
    <source>
        <dbReference type="Proteomes" id="UP001066276"/>
    </source>
</evidence>
<dbReference type="EMBL" id="JANPWB010000003">
    <property type="protein sequence ID" value="KAJ1200044.1"/>
    <property type="molecule type" value="Genomic_DNA"/>
</dbReference>